<reference evidence="1" key="1">
    <citation type="submission" date="2020-04" db="EMBL/GenBank/DDBJ databases">
        <authorList>
            <person name="Alioto T."/>
            <person name="Alioto T."/>
            <person name="Gomez Garrido J."/>
        </authorList>
    </citation>
    <scope>NUCLEOTIDE SEQUENCE</scope>
    <source>
        <strain evidence="1">A484AB</strain>
    </source>
</reference>
<dbReference type="Proteomes" id="UP001152795">
    <property type="component" value="Unassembled WGS sequence"/>
</dbReference>
<evidence type="ECO:0000313" key="1">
    <source>
        <dbReference type="EMBL" id="CAB3995303.1"/>
    </source>
</evidence>
<organism evidence="1 2">
    <name type="scientific">Paramuricea clavata</name>
    <name type="common">Red gorgonian</name>
    <name type="synonym">Violescent sea-whip</name>
    <dbReference type="NCBI Taxonomy" id="317549"/>
    <lineage>
        <taxon>Eukaryota</taxon>
        <taxon>Metazoa</taxon>
        <taxon>Cnidaria</taxon>
        <taxon>Anthozoa</taxon>
        <taxon>Octocorallia</taxon>
        <taxon>Malacalcyonacea</taxon>
        <taxon>Plexauridae</taxon>
        <taxon>Paramuricea</taxon>
    </lineage>
</organism>
<accession>A0A7D9I2X6</accession>
<keyword evidence="2" id="KW-1185">Reference proteome</keyword>
<proteinExistence type="predicted"/>
<comment type="caution">
    <text evidence="1">The sequence shown here is derived from an EMBL/GenBank/DDBJ whole genome shotgun (WGS) entry which is preliminary data.</text>
</comment>
<dbReference type="AlphaFoldDB" id="A0A7D9I2X6"/>
<protein>
    <submittedName>
        <fullName evidence="1">Uncharacterized protein</fullName>
    </submittedName>
</protein>
<gene>
    <name evidence="1" type="ORF">PACLA_8A051152</name>
</gene>
<name>A0A7D9I2X6_PARCT</name>
<evidence type="ECO:0000313" key="2">
    <source>
        <dbReference type="Proteomes" id="UP001152795"/>
    </source>
</evidence>
<sequence length="101" mass="11591">MATKCYPPKVLRLMGMAQKCPDWQILWFCHFSILCEEEKVMSAKGIHPLAIINSKEDYNVLQTAGREMFKEINELINAGKIDVKGKEIKFQFFLGGDYKAC</sequence>
<dbReference type="EMBL" id="CACRXK020002636">
    <property type="protein sequence ID" value="CAB3995303.1"/>
    <property type="molecule type" value="Genomic_DNA"/>
</dbReference>